<feature type="coiled-coil region" evidence="1">
    <location>
        <begin position="24"/>
        <end position="70"/>
    </location>
</feature>
<proteinExistence type="predicted"/>
<keyword evidence="4" id="KW-1185">Reference proteome</keyword>
<reference evidence="2 3" key="1">
    <citation type="journal article" date="2014" name="PLoS Genet.">
        <title>The Genome of Spironucleus salmonicida Highlights a Fish Pathogen Adapted to Fluctuating Environments.</title>
        <authorList>
            <person name="Xu F."/>
            <person name="Jerlstrom-Hultqvist J."/>
            <person name="Einarsson E."/>
            <person name="Astvaldsson A."/>
            <person name="Svard S.G."/>
            <person name="Andersson J.O."/>
        </authorList>
    </citation>
    <scope>NUCLEOTIDE SEQUENCE</scope>
    <source>
        <strain evidence="3">ATCC 50377</strain>
    </source>
</reference>
<accession>V6LEY9</accession>
<organism evidence="2">
    <name type="scientific">Spironucleus salmonicida</name>
    <dbReference type="NCBI Taxonomy" id="348837"/>
    <lineage>
        <taxon>Eukaryota</taxon>
        <taxon>Metamonada</taxon>
        <taxon>Diplomonadida</taxon>
        <taxon>Hexamitidae</taxon>
        <taxon>Hexamitinae</taxon>
        <taxon>Spironucleus</taxon>
    </lineage>
</organism>
<dbReference type="AlphaFoldDB" id="V6LEY9"/>
<evidence type="ECO:0000313" key="3">
    <source>
        <dbReference type="EMBL" id="KAH0574650.1"/>
    </source>
</evidence>
<dbReference type="VEuPathDB" id="GiardiaDB:SS50377_22265"/>
<reference evidence="3" key="2">
    <citation type="submission" date="2020-12" db="EMBL/GenBank/DDBJ databases">
        <title>New Spironucleus salmonicida genome in near-complete chromosomes.</title>
        <authorList>
            <person name="Xu F."/>
            <person name="Kurt Z."/>
            <person name="Jimenez-Gonzalez A."/>
            <person name="Astvaldsson A."/>
            <person name="Andersson J.O."/>
            <person name="Svard S.G."/>
        </authorList>
    </citation>
    <scope>NUCLEOTIDE SEQUENCE</scope>
    <source>
        <strain evidence="3">ATCC 50377</strain>
    </source>
</reference>
<feature type="coiled-coil region" evidence="1">
    <location>
        <begin position="132"/>
        <end position="218"/>
    </location>
</feature>
<sequence>MEDNEDPIDKAINWEFQLWKAAEQSRFQAELKKIESQRMNLLKKQYQEALDQLEDQKFQRSSQIDKLQLQIQQSISQTQEKIQQQQSLQSSVKNQISNIKNNLKQTLLQADHQLQIMLTEAETMLQAESAKSEQFSAQAAFFQQEIQNVEQKRKTEVIDFQKFLKDQNNVRILQNQILEISENLESKRQTDLELNQQIQIFEIQLQKIINEINQLKMM</sequence>
<evidence type="ECO:0000256" key="1">
    <source>
        <dbReference type="SAM" id="Coils"/>
    </source>
</evidence>
<name>V6LEY9_9EUKA</name>
<dbReference type="EMBL" id="KI546166">
    <property type="protein sequence ID" value="EST42241.1"/>
    <property type="molecule type" value="Genomic_DNA"/>
</dbReference>
<keyword evidence="1" id="KW-0175">Coiled coil</keyword>
<dbReference type="EMBL" id="AUWU02000003">
    <property type="protein sequence ID" value="KAH0574650.1"/>
    <property type="molecule type" value="Genomic_DNA"/>
</dbReference>
<gene>
    <name evidence="2" type="ORF">SS50377_18543</name>
    <name evidence="3" type="ORF">SS50377_22265</name>
</gene>
<evidence type="ECO:0000313" key="2">
    <source>
        <dbReference type="EMBL" id="EST42241.1"/>
    </source>
</evidence>
<evidence type="ECO:0000313" key="4">
    <source>
        <dbReference type="Proteomes" id="UP000018208"/>
    </source>
</evidence>
<dbReference type="Proteomes" id="UP000018208">
    <property type="component" value="Unassembled WGS sequence"/>
</dbReference>
<protein>
    <submittedName>
        <fullName evidence="2">Uncharacterized protein</fullName>
    </submittedName>
</protein>